<dbReference type="EMBL" id="JAPEVB010000003">
    <property type="protein sequence ID" value="KAJ4391545.1"/>
    <property type="molecule type" value="Genomic_DNA"/>
</dbReference>
<evidence type="ECO:0000313" key="4">
    <source>
        <dbReference type="Proteomes" id="UP001140453"/>
    </source>
</evidence>
<evidence type="ECO:0000256" key="1">
    <source>
        <dbReference type="RuleBase" id="RU363097"/>
    </source>
</evidence>
<keyword evidence="1" id="KW-0443">Lipid metabolism</keyword>
<accession>A0A9W8YU19</accession>
<keyword evidence="1" id="KW-0521">NADP</keyword>
<protein>
    <recommendedName>
        <fullName evidence="1">Fatty acyl-CoA reductase</fullName>
        <ecNumber evidence="1">1.2.1.84</ecNumber>
    </recommendedName>
</protein>
<feature type="domain" description="Thioester reductase (TE)" evidence="2">
    <location>
        <begin position="19"/>
        <end position="167"/>
    </location>
</feature>
<comment type="caution">
    <text evidence="3">The sequence shown here is derived from an EMBL/GenBank/DDBJ whole genome shotgun (WGS) entry which is preliminary data.</text>
</comment>
<dbReference type="Proteomes" id="UP001140453">
    <property type="component" value="Unassembled WGS sequence"/>
</dbReference>
<comment type="function">
    <text evidence="1">Catalyzes the reduction of fatty acyl-CoA to fatty alcohols.</text>
</comment>
<comment type="similarity">
    <text evidence="1">Belongs to the fatty acyl-CoA reductase family.</text>
</comment>
<name>A0A9W8YU19_9PEZI</name>
<dbReference type="InterPro" id="IPR036291">
    <property type="entry name" value="NAD(P)-bd_dom_sf"/>
</dbReference>
<dbReference type="EC" id="1.2.1.84" evidence="1"/>
<dbReference type="AlphaFoldDB" id="A0A9W8YU19"/>
<dbReference type="PANTHER" id="PTHR11011:SF45">
    <property type="entry name" value="FATTY ACYL-COA REDUCTASE CG8306-RELATED"/>
    <property type="match status" value="1"/>
</dbReference>
<dbReference type="InterPro" id="IPR026055">
    <property type="entry name" value="FAR"/>
</dbReference>
<gene>
    <name evidence="3" type="ORF">N0V93_005163</name>
</gene>
<sequence>MASATPPSRRSASQVVILLTGVTGFLGKVVLEELIRRKTEGSLHYDRLFVLIRAARGKSPTERFRDKVAKSGCFAQLPDGWDSHIEVLSGDLMEASCGIEPAVRDEVTQNITHILHCAGCVAFDSSLNVLLAENVTASVNVLELAQRSPGLRRLILTSTAYVTPHTKEPI</sequence>
<organism evidence="3 4">
    <name type="scientific">Gnomoniopsis smithogilvyi</name>
    <dbReference type="NCBI Taxonomy" id="1191159"/>
    <lineage>
        <taxon>Eukaryota</taxon>
        <taxon>Fungi</taxon>
        <taxon>Dikarya</taxon>
        <taxon>Ascomycota</taxon>
        <taxon>Pezizomycotina</taxon>
        <taxon>Sordariomycetes</taxon>
        <taxon>Sordariomycetidae</taxon>
        <taxon>Diaporthales</taxon>
        <taxon>Gnomoniaceae</taxon>
        <taxon>Gnomoniopsis</taxon>
    </lineage>
</organism>
<comment type="catalytic activity">
    <reaction evidence="1">
        <text>a long-chain fatty acyl-CoA + 2 NADPH + 2 H(+) = a long-chain primary fatty alcohol + 2 NADP(+) + CoA</text>
        <dbReference type="Rhea" id="RHEA:52716"/>
        <dbReference type="ChEBI" id="CHEBI:15378"/>
        <dbReference type="ChEBI" id="CHEBI:57287"/>
        <dbReference type="ChEBI" id="CHEBI:57783"/>
        <dbReference type="ChEBI" id="CHEBI:58349"/>
        <dbReference type="ChEBI" id="CHEBI:77396"/>
        <dbReference type="ChEBI" id="CHEBI:83139"/>
        <dbReference type="EC" id="1.2.1.84"/>
    </reaction>
</comment>
<dbReference type="Pfam" id="PF07993">
    <property type="entry name" value="NAD_binding_4"/>
    <property type="match status" value="1"/>
</dbReference>
<keyword evidence="1" id="KW-0444">Lipid biosynthesis</keyword>
<dbReference type="GO" id="GO:0102965">
    <property type="term" value="F:alcohol-forming long-chain fatty acyl-CoA reductase activity"/>
    <property type="evidence" value="ECO:0007669"/>
    <property type="project" value="UniProtKB-EC"/>
</dbReference>
<dbReference type="GO" id="GO:0080019">
    <property type="term" value="F:alcohol-forming very long-chain fatty acyl-CoA reductase activity"/>
    <property type="evidence" value="ECO:0007669"/>
    <property type="project" value="InterPro"/>
</dbReference>
<dbReference type="SUPFAM" id="SSF51735">
    <property type="entry name" value="NAD(P)-binding Rossmann-fold domains"/>
    <property type="match status" value="1"/>
</dbReference>
<dbReference type="GO" id="GO:0035336">
    <property type="term" value="P:long-chain fatty-acyl-CoA metabolic process"/>
    <property type="evidence" value="ECO:0007669"/>
    <property type="project" value="TreeGrafter"/>
</dbReference>
<dbReference type="OrthoDB" id="429813at2759"/>
<evidence type="ECO:0000313" key="3">
    <source>
        <dbReference type="EMBL" id="KAJ4391545.1"/>
    </source>
</evidence>
<evidence type="ECO:0000259" key="2">
    <source>
        <dbReference type="Pfam" id="PF07993"/>
    </source>
</evidence>
<reference evidence="3" key="1">
    <citation type="submission" date="2022-10" db="EMBL/GenBank/DDBJ databases">
        <title>Tapping the CABI collections for fungal endophytes: first genome assemblies for Collariella, Neodidymelliopsis, Ascochyta clinopodiicola, Didymella pomorum, Didymosphaeria variabile, Neocosmospora piperis and Neocucurbitaria cava.</title>
        <authorList>
            <person name="Hill R."/>
        </authorList>
    </citation>
    <scope>NUCLEOTIDE SEQUENCE</scope>
    <source>
        <strain evidence="3">IMI 355082</strain>
    </source>
</reference>
<keyword evidence="4" id="KW-1185">Reference proteome</keyword>
<dbReference type="InterPro" id="IPR013120">
    <property type="entry name" value="FAR_NAD-bd"/>
</dbReference>
<dbReference type="Gene3D" id="3.40.50.720">
    <property type="entry name" value="NAD(P)-binding Rossmann-like Domain"/>
    <property type="match status" value="1"/>
</dbReference>
<keyword evidence="1" id="KW-0560">Oxidoreductase</keyword>
<dbReference type="PANTHER" id="PTHR11011">
    <property type="entry name" value="MALE STERILITY PROTEIN 2-RELATED"/>
    <property type="match status" value="1"/>
</dbReference>
<proteinExistence type="inferred from homology"/>